<comment type="function">
    <text evidence="7">Functions as a peptidoglycan terminase that cleaves nascent peptidoglycan strands endolytically to terminate their elongation.</text>
</comment>
<accession>A0A1E5IY97</accession>
<dbReference type="Gene3D" id="3.30.1490.480">
    <property type="entry name" value="Endolytic murein transglycosylase"/>
    <property type="match status" value="1"/>
</dbReference>
<protein>
    <recommendedName>
        <fullName evidence="7">Endolytic murein transglycosylase</fullName>
        <ecNumber evidence="7">4.2.2.29</ecNumber>
    </recommendedName>
    <alternativeName>
        <fullName evidence="7">Peptidoglycan lytic transglycosylase</fullName>
    </alternativeName>
    <alternativeName>
        <fullName evidence="7">Peptidoglycan polymerization terminase</fullName>
    </alternativeName>
</protein>
<evidence type="ECO:0000256" key="1">
    <source>
        <dbReference type="ARBA" id="ARBA00022475"/>
    </source>
</evidence>
<keyword evidence="5 7" id="KW-0456">Lyase</keyword>
<dbReference type="HAMAP" id="MF_02065">
    <property type="entry name" value="MltG"/>
    <property type="match status" value="1"/>
</dbReference>
<keyword evidence="3 7" id="KW-1133">Transmembrane helix</keyword>
<dbReference type="RefSeq" id="WP_069670146.1">
    <property type="nucleotide sequence ID" value="NZ_MCBT01000006.1"/>
</dbReference>
<dbReference type="InterPro" id="IPR003770">
    <property type="entry name" value="MLTG-like"/>
</dbReference>
<dbReference type="GO" id="GO:0009252">
    <property type="term" value="P:peptidoglycan biosynthetic process"/>
    <property type="evidence" value="ECO:0007669"/>
    <property type="project" value="UniProtKB-UniRule"/>
</dbReference>
<dbReference type="STRING" id="23.BEL05_14695"/>
<sequence length="335" mass="37767">MRKLLIGASASLFTLLTIAAIGLYWGYQSVVSFSQAPLNIDAEQELEIKRGSSFHQVSATLVERGAINDLWKLKLLVKLRPELSHIRSGLYQIETTDTVSSLLDKLTQGRVMVFNATLIEGKTIKEWQAELKQLPRINWQDDVFNIVLKANGDDSGLPEGKFFPDTYHYSAGDELSVIVEQSYQKMQQQLKVAWEGRDKDIPLASPYELLIMASIIEKETGKASERPWISAVFTNRLRKGMRLQTDPTVIYGMGDRFDGNIRRKDLREMTPFNTYRINGLTPTPIAAPSGASLLAAAHPADVDYLYFVSKNDGSHIFSKSLAEHNRAVNQYQRNR</sequence>
<dbReference type="EMBL" id="MCBT01000006">
    <property type="protein sequence ID" value="OEG75520.1"/>
    <property type="molecule type" value="Genomic_DNA"/>
</dbReference>
<reference evidence="8 9" key="1">
    <citation type="submission" date="2016-07" db="EMBL/GenBank/DDBJ databases">
        <title>Whole-genome of two Shewanella species isolated from a digestive organ of sea cucumber Apostichopus japonicus Selenka 1867.</title>
        <authorList>
            <person name="Hong H.-H."/>
            <person name="Choi H."/>
            <person name="Cheon S."/>
            <person name="Oh J.-S."/>
            <person name="Lee H.-G."/>
            <person name="Park C."/>
        </authorList>
    </citation>
    <scope>NUCLEOTIDE SEQUENCE [LARGE SCALE GENOMIC DNA]</scope>
    <source>
        <strain evidence="8 9">CSB03KR</strain>
    </source>
</reference>
<dbReference type="EC" id="4.2.2.29" evidence="7"/>
<keyword evidence="1 7" id="KW-1003">Cell membrane</keyword>
<evidence type="ECO:0000256" key="7">
    <source>
        <dbReference type="HAMAP-Rule" id="MF_02065"/>
    </source>
</evidence>
<dbReference type="PANTHER" id="PTHR30518:SF2">
    <property type="entry name" value="ENDOLYTIC MUREIN TRANSGLYCOSYLASE"/>
    <property type="match status" value="1"/>
</dbReference>
<dbReference type="CDD" id="cd08010">
    <property type="entry name" value="MltG_like"/>
    <property type="match status" value="1"/>
</dbReference>
<dbReference type="OrthoDB" id="9814591at2"/>
<evidence type="ECO:0000256" key="2">
    <source>
        <dbReference type="ARBA" id="ARBA00022692"/>
    </source>
</evidence>
<dbReference type="GO" id="GO:0071555">
    <property type="term" value="P:cell wall organization"/>
    <property type="evidence" value="ECO:0007669"/>
    <property type="project" value="UniProtKB-KW"/>
</dbReference>
<evidence type="ECO:0000313" key="9">
    <source>
        <dbReference type="Proteomes" id="UP000095230"/>
    </source>
</evidence>
<comment type="similarity">
    <text evidence="7">Belongs to the transglycosylase MltG family.</text>
</comment>
<evidence type="ECO:0000256" key="5">
    <source>
        <dbReference type="ARBA" id="ARBA00023239"/>
    </source>
</evidence>
<feature type="site" description="Important for catalytic activity" evidence="7">
    <location>
        <position position="219"/>
    </location>
</feature>
<dbReference type="AlphaFoldDB" id="A0A1E5IY97"/>
<dbReference type="NCBIfam" id="TIGR00247">
    <property type="entry name" value="endolytic transglycosylase MltG"/>
    <property type="match status" value="1"/>
</dbReference>
<comment type="caution">
    <text evidence="8">The sequence shown here is derived from an EMBL/GenBank/DDBJ whole genome shotgun (WGS) entry which is preliminary data.</text>
</comment>
<keyword evidence="2 7" id="KW-0812">Transmembrane</keyword>
<name>A0A1E5IY97_SHECO</name>
<evidence type="ECO:0000256" key="4">
    <source>
        <dbReference type="ARBA" id="ARBA00023136"/>
    </source>
</evidence>
<dbReference type="Pfam" id="PF02618">
    <property type="entry name" value="YceG"/>
    <property type="match status" value="1"/>
</dbReference>
<dbReference type="Gene3D" id="3.30.160.60">
    <property type="entry name" value="Classic Zinc Finger"/>
    <property type="match status" value="1"/>
</dbReference>
<organism evidence="8 9">
    <name type="scientific">Shewanella colwelliana</name>
    <name type="common">Alteromonas colwelliana</name>
    <dbReference type="NCBI Taxonomy" id="23"/>
    <lineage>
        <taxon>Bacteria</taxon>
        <taxon>Pseudomonadati</taxon>
        <taxon>Pseudomonadota</taxon>
        <taxon>Gammaproteobacteria</taxon>
        <taxon>Alteromonadales</taxon>
        <taxon>Shewanellaceae</taxon>
        <taxon>Shewanella</taxon>
    </lineage>
</organism>
<gene>
    <name evidence="7" type="primary">mltG</name>
    <name evidence="8" type="ORF">BEL05_14695</name>
</gene>
<evidence type="ECO:0000256" key="3">
    <source>
        <dbReference type="ARBA" id="ARBA00022989"/>
    </source>
</evidence>
<keyword evidence="7" id="KW-0997">Cell inner membrane</keyword>
<dbReference type="GO" id="GO:0005886">
    <property type="term" value="C:plasma membrane"/>
    <property type="evidence" value="ECO:0007669"/>
    <property type="project" value="UniProtKB-UniRule"/>
</dbReference>
<keyword evidence="4 7" id="KW-0472">Membrane</keyword>
<evidence type="ECO:0000313" key="8">
    <source>
        <dbReference type="EMBL" id="OEG75520.1"/>
    </source>
</evidence>
<comment type="catalytic activity">
    <reaction evidence="7">
        <text>a peptidoglycan chain = a peptidoglycan chain with N-acetyl-1,6-anhydromuramyl-[peptide] at the reducing end + a peptidoglycan chain with N-acetylglucosamine at the non-reducing end.</text>
        <dbReference type="EC" id="4.2.2.29"/>
    </reaction>
</comment>
<dbReference type="GO" id="GO:0008932">
    <property type="term" value="F:lytic endotransglycosylase activity"/>
    <property type="evidence" value="ECO:0007669"/>
    <property type="project" value="UniProtKB-UniRule"/>
</dbReference>
<dbReference type="PANTHER" id="PTHR30518">
    <property type="entry name" value="ENDOLYTIC MUREIN TRANSGLYCOSYLASE"/>
    <property type="match status" value="1"/>
</dbReference>
<dbReference type="Proteomes" id="UP000095230">
    <property type="component" value="Unassembled WGS sequence"/>
</dbReference>
<keyword evidence="6 7" id="KW-0961">Cell wall biogenesis/degradation</keyword>
<proteinExistence type="inferred from homology"/>
<evidence type="ECO:0000256" key="6">
    <source>
        <dbReference type="ARBA" id="ARBA00023316"/>
    </source>
</evidence>